<evidence type="ECO:0000313" key="6">
    <source>
        <dbReference type="Proteomes" id="UP000095553"/>
    </source>
</evidence>
<feature type="chain" id="PRO_5008012976" evidence="3">
    <location>
        <begin position="31"/>
        <end position="1383"/>
    </location>
</feature>
<name>A0A173UDH7_ANAHA</name>
<organism evidence="5 6">
    <name type="scientific">Anaerostipes hadrus</name>
    <dbReference type="NCBI Taxonomy" id="649756"/>
    <lineage>
        <taxon>Bacteria</taxon>
        <taxon>Bacillati</taxon>
        <taxon>Bacillota</taxon>
        <taxon>Clostridia</taxon>
        <taxon>Lachnospirales</taxon>
        <taxon>Lachnospiraceae</taxon>
        <taxon>Anaerostipes</taxon>
    </lineage>
</organism>
<gene>
    <name evidence="5" type="ORF">ERS852571_02708</name>
</gene>
<evidence type="ECO:0000259" key="4">
    <source>
        <dbReference type="Pfam" id="PF01345"/>
    </source>
</evidence>
<feature type="signal peptide" evidence="3">
    <location>
        <begin position="1"/>
        <end position="30"/>
    </location>
</feature>
<dbReference type="Gene3D" id="2.60.40.740">
    <property type="match status" value="7"/>
</dbReference>
<feature type="region of interest" description="Disordered" evidence="1">
    <location>
        <begin position="914"/>
        <end position="935"/>
    </location>
</feature>
<keyword evidence="2" id="KW-1133">Transmembrane helix</keyword>
<dbReference type="NCBIfam" id="TIGR04226">
    <property type="entry name" value="RrgB_K2N_iso_D2"/>
    <property type="match status" value="5"/>
</dbReference>
<sequence>MKKKRFKKICHQIAAVAMAILMIPNTDVFAQIAVDGAKAIVGSSWKNDKDKKYSSFDDSKAIIVEASYGFRLYKTKNSKFTVEEGKSCKYPTSYNGLDLNIQDFQKEYLWFKTSENSVDKIKVKVSNMQIYQCNDDGSNGHWVKVDMVRTVTGIEKYKGQDGYIALGENLTNTVYVGLKEVKTTSTFYKAGTNTKVSLKSNVTLKDIDSKQYIGVKANKVDGQYVSSNTKLSYKEDNGTYIYYADYDDDYDSQDFTCAAFTFQGDSFEYTFGRNLAEPTRRDQFVGSGQNMTRFKTVPPTKTVTDNNETQVTSNTVEHFGQDWTYNVEQVIPAGIPEAHRYSKFAFEDQIESCMKINSVKVVASKMESTKDATSWFDIKTDGNKVTATLKDPKGNDSFYKYGIYTLKINVSLNIPENATEEQMTALREQWKQHGHYNETDNIVAETNKAKTNVDGDVKDTNQVTTKVEGPEKTVSDSDETNVKKNTVRSLADDWTYSITQKIAKNADEKYASFAFKDSIEQCMKINSVKVKADNGKDVTSWFDVSTVGNEVKATLKNPGSNDEFYKNNSYTMEINVKMDVPENATEEQLKSLRDRWKEHGHYTEDQKIVKEYNTAYVEVNGQNVITNKPETEVQLSTNEKNEPGLAIKKSVNRYEHQVNDVVHYTVKVSNTNEKADTAYFIIKDASLPDSMAFDFSSVKVSGIDEKDYTIEQSGNGWILKSKGDYALPYGKTITVEYDAKALVASNGTVVDNTAITTAAGIPEMKDQQQVYINSPKLQVIKKAPGTKYKVGDTVGYNVTITNINAGTFMRDIVLKDLVKTEGLEIKEGSVAVLVGGKNVTSNLDISYENDGTGFTIKTPYNLKNSDIPCIGNTPYKDMDHWTDKIVVTYDATITDKAALATDLENVFTAPATPNTNGDTIKDDDTIPSGGGEDTEDIKMKAPALEITKKSNKSQYAIGEVATYTLTVKQTKENLTANNVVITDKFAQEDGMTYDADSMEVKLNKEDITKDCKITVEGNNFKIETGKNISDEDKLEVSYKVSFSKTGEYTNTAVSTSDNTNEDQATNVIEVTNVTPELSINKTSDKTEYAVGNTGIYTLTVKQTKADATAKNVTVKDQFVQEDGITIDAESMNVSLNGTDITKDCKIVTNQNNFTIETGKDLSSKDELLVSYNVTYTKEGTYKNTATTQADNADPKDDNNSVTVVDQDVTMTKDADKKEYKVGDMVKYNVSVSLKKENSVSKDVVINDTIPEGLALQSESVKVNGITDYTINTDGNKLEVKIPELKYGEKVEVNYQAKVLKSALGKTLVNKATVNGSGIHPGQAEVSVKVPKTEKTPTSTNGSGSQTTTVKTGDDFNAIPYVAGIALGAVAGVVIYLKRRKLKK</sequence>
<dbReference type="EMBL" id="CYXY01000020">
    <property type="protein sequence ID" value="CUN13001.1"/>
    <property type="molecule type" value="Genomic_DNA"/>
</dbReference>
<dbReference type="InterPro" id="IPR008966">
    <property type="entry name" value="Adhesion_dom_sf"/>
</dbReference>
<protein>
    <submittedName>
        <fullName evidence="5">Fimbrial isopeptide formation D2 domain</fullName>
    </submittedName>
</protein>
<evidence type="ECO:0000256" key="3">
    <source>
        <dbReference type="SAM" id="SignalP"/>
    </source>
</evidence>
<keyword evidence="3" id="KW-0732">Signal</keyword>
<dbReference type="NCBIfam" id="TIGR01451">
    <property type="entry name" value="B_ant_repeat"/>
    <property type="match status" value="2"/>
</dbReference>
<dbReference type="InterPro" id="IPR047589">
    <property type="entry name" value="DUF11_rpt"/>
</dbReference>
<feature type="region of interest" description="Disordered" evidence="1">
    <location>
        <begin position="1328"/>
        <end position="1349"/>
    </location>
</feature>
<dbReference type="InterPro" id="IPR051172">
    <property type="entry name" value="Chlamydia_OmcB"/>
</dbReference>
<dbReference type="InterPro" id="IPR001434">
    <property type="entry name" value="OmcB-like_DUF11"/>
</dbReference>
<dbReference type="PANTHER" id="PTHR34819:SF3">
    <property type="entry name" value="CELL SURFACE PROTEIN"/>
    <property type="match status" value="1"/>
</dbReference>
<evidence type="ECO:0000256" key="2">
    <source>
        <dbReference type="SAM" id="Phobius"/>
    </source>
</evidence>
<dbReference type="RefSeq" id="WP_055073349.1">
    <property type="nucleotide sequence ID" value="NZ_CYXY01000020.1"/>
</dbReference>
<proteinExistence type="predicted"/>
<keyword evidence="2" id="KW-0812">Transmembrane</keyword>
<dbReference type="Pfam" id="PF01345">
    <property type="entry name" value="DUF11"/>
    <property type="match status" value="2"/>
</dbReference>
<dbReference type="InterPro" id="IPR026466">
    <property type="entry name" value="Fim_isopep_form_D2_dom"/>
</dbReference>
<feature type="domain" description="DUF11" evidence="4">
    <location>
        <begin position="1077"/>
        <end position="1203"/>
    </location>
</feature>
<evidence type="ECO:0000256" key="1">
    <source>
        <dbReference type="SAM" id="MobiDB-lite"/>
    </source>
</evidence>
<dbReference type="Proteomes" id="UP000095553">
    <property type="component" value="Unassembled WGS sequence"/>
</dbReference>
<keyword evidence="2" id="KW-0472">Membrane</keyword>
<feature type="domain" description="DUF11" evidence="4">
    <location>
        <begin position="1207"/>
        <end position="1316"/>
    </location>
</feature>
<feature type="compositionally biased region" description="Low complexity" evidence="1">
    <location>
        <begin position="1335"/>
        <end position="1348"/>
    </location>
</feature>
<dbReference type="PANTHER" id="PTHR34819">
    <property type="entry name" value="LARGE CYSTEINE-RICH PERIPLASMIC PROTEIN OMCB"/>
    <property type="match status" value="1"/>
</dbReference>
<feature type="transmembrane region" description="Helical" evidence="2">
    <location>
        <begin position="1357"/>
        <end position="1376"/>
    </location>
</feature>
<accession>A0A173UDH7</accession>
<reference evidence="5 6" key="1">
    <citation type="submission" date="2015-09" db="EMBL/GenBank/DDBJ databases">
        <authorList>
            <consortium name="Pathogen Informatics"/>
        </authorList>
    </citation>
    <scope>NUCLEOTIDE SEQUENCE [LARGE SCALE GENOMIC DNA]</scope>
    <source>
        <strain evidence="5 6">2789STDY5834959</strain>
    </source>
</reference>
<dbReference type="SUPFAM" id="SSF49401">
    <property type="entry name" value="Bacterial adhesins"/>
    <property type="match status" value="2"/>
</dbReference>
<evidence type="ECO:0000313" key="5">
    <source>
        <dbReference type="EMBL" id="CUN13001.1"/>
    </source>
</evidence>